<organism evidence="2 3">
    <name type="scientific">Senna tora</name>
    <dbReference type="NCBI Taxonomy" id="362788"/>
    <lineage>
        <taxon>Eukaryota</taxon>
        <taxon>Viridiplantae</taxon>
        <taxon>Streptophyta</taxon>
        <taxon>Embryophyta</taxon>
        <taxon>Tracheophyta</taxon>
        <taxon>Spermatophyta</taxon>
        <taxon>Magnoliopsida</taxon>
        <taxon>eudicotyledons</taxon>
        <taxon>Gunneridae</taxon>
        <taxon>Pentapetalae</taxon>
        <taxon>rosids</taxon>
        <taxon>fabids</taxon>
        <taxon>Fabales</taxon>
        <taxon>Fabaceae</taxon>
        <taxon>Caesalpinioideae</taxon>
        <taxon>Cassia clade</taxon>
        <taxon>Senna</taxon>
    </lineage>
</organism>
<comment type="caution">
    <text evidence="2">The sequence shown here is derived from an EMBL/GenBank/DDBJ whole genome shotgun (WGS) entry which is preliminary data.</text>
</comment>
<proteinExistence type="predicted"/>
<reference evidence="2" key="1">
    <citation type="submission" date="2020-09" db="EMBL/GenBank/DDBJ databases">
        <title>Genome-Enabled Discovery of Anthraquinone Biosynthesis in Senna tora.</title>
        <authorList>
            <person name="Kang S.-H."/>
            <person name="Pandey R.P."/>
            <person name="Lee C.-M."/>
            <person name="Sim J.-S."/>
            <person name="Jeong J.-T."/>
            <person name="Choi B.-S."/>
            <person name="Jung M."/>
            <person name="Ginzburg D."/>
            <person name="Zhao K."/>
            <person name="Won S.Y."/>
            <person name="Oh T.-J."/>
            <person name="Yu Y."/>
            <person name="Kim N.-H."/>
            <person name="Lee O.R."/>
            <person name="Lee T.-H."/>
            <person name="Bashyal P."/>
            <person name="Kim T.-S."/>
            <person name="Lee W.-H."/>
            <person name="Kawkins C."/>
            <person name="Kim C.-K."/>
            <person name="Kim J.S."/>
            <person name="Ahn B.O."/>
            <person name="Rhee S.Y."/>
            <person name="Sohng J.K."/>
        </authorList>
    </citation>
    <scope>NUCLEOTIDE SEQUENCE</scope>
    <source>
        <tissue evidence="2">Leaf</tissue>
    </source>
</reference>
<sequence>MSASTTDDREQLPRLSEEGTNL</sequence>
<dbReference type="AlphaFoldDB" id="A0A834TXS9"/>
<feature type="region of interest" description="Disordered" evidence="1">
    <location>
        <begin position="1"/>
        <end position="22"/>
    </location>
</feature>
<dbReference type="EMBL" id="JAAIUW010000005">
    <property type="protein sequence ID" value="KAF7830558.1"/>
    <property type="molecule type" value="Genomic_DNA"/>
</dbReference>
<gene>
    <name evidence="2" type="ORF">G2W53_012891</name>
</gene>
<dbReference type="Proteomes" id="UP000634136">
    <property type="component" value="Unassembled WGS sequence"/>
</dbReference>
<accession>A0A834TXS9</accession>
<evidence type="ECO:0000313" key="2">
    <source>
        <dbReference type="EMBL" id="KAF7830558.1"/>
    </source>
</evidence>
<evidence type="ECO:0000313" key="3">
    <source>
        <dbReference type="Proteomes" id="UP000634136"/>
    </source>
</evidence>
<name>A0A834TXS9_9FABA</name>
<evidence type="ECO:0000256" key="1">
    <source>
        <dbReference type="SAM" id="MobiDB-lite"/>
    </source>
</evidence>
<keyword evidence="3" id="KW-1185">Reference proteome</keyword>
<protein>
    <submittedName>
        <fullName evidence="2">Uncharacterized protein</fullName>
    </submittedName>
</protein>